<keyword evidence="3" id="KW-1185">Reference proteome</keyword>
<sequence>MSTSWRPCKQDDATYGHGVQQATRAPQPTTSIYPKTTPKTYMYSWATPSATASPPTLEVPKRDPFPFKATMNPSQYVAAPDYDDENVDVPMIGPVPHLAKKPVHQTPPRTRGGFTPHPAAPISLHEKSRTPYAYSEYSQYTAIPESPESLMQFEPPKTPMPWAGAGDLVDGQNYFKMYDAVHVAIWSTSQNQYIWVQGVVMKPVLHVDYQGQEERYYNVTFVNPNTRQDDFQDFSPSSGHIRTAPPSEPLANRLAIWAPATGAPSNSRPPPLAQEQMRVEKGANLRVQPAYGPKQ</sequence>
<dbReference type="Proteomes" id="UP000027222">
    <property type="component" value="Unassembled WGS sequence"/>
</dbReference>
<name>A0A067SUF6_GALM3</name>
<evidence type="ECO:0000313" key="3">
    <source>
        <dbReference type="Proteomes" id="UP000027222"/>
    </source>
</evidence>
<proteinExistence type="predicted"/>
<organism evidence="2 3">
    <name type="scientific">Galerina marginata (strain CBS 339.88)</name>
    <dbReference type="NCBI Taxonomy" id="685588"/>
    <lineage>
        <taxon>Eukaryota</taxon>
        <taxon>Fungi</taxon>
        <taxon>Dikarya</taxon>
        <taxon>Basidiomycota</taxon>
        <taxon>Agaricomycotina</taxon>
        <taxon>Agaricomycetes</taxon>
        <taxon>Agaricomycetidae</taxon>
        <taxon>Agaricales</taxon>
        <taxon>Agaricineae</taxon>
        <taxon>Strophariaceae</taxon>
        <taxon>Galerina</taxon>
    </lineage>
</organism>
<feature type="region of interest" description="Disordered" evidence="1">
    <location>
        <begin position="1"/>
        <end position="34"/>
    </location>
</feature>
<gene>
    <name evidence="2" type="ORF">GALMADRAFT_884467</name>
</gene>
<reference evidence="3" key="1">
    <citation type="journal article" date="2014" name="Proc. Natl. Acad. Sci. U.S.A.">
        <title>Extensive sampling of basidiomycete genomes demonstrates inadequacy of the white-rot/brown-rot paradigm for wood decay fungi.</title>
        <authorList>
            <person name="Riley R."/>
            <person name="Salamov A.A."/>
            <person name="Brown D.W."/>
            <person name="Nagy L.G."/>
            <person name="Floudas D."/>
            <person name="Held B.W."/>
            <person name="Levasseur A."/>
            <person name="Lombard V."/>
            <person name="Morin E."/>
            <person name="Otillar R."/>
            <person name="Lindquist E.A."/>
            <person name="Sun H."/>
            <person name="LaButti K.M."/>
            <person name="Schmutz J."/>
            <person name="Jabbour D."/>
            <person name="Luo H."/>
            <person name="Baker S.E."/>
            <person name="Pisabarro A.G."/>
            <person name="Walton J.D."/>
            <person name="Blanchette R.A."/>
            <person name="Henrissat B."/>
            <person name="Martin F."/>
            <person name="Cullen D."/>
            <person name="Hibbett D.S."/>
            <person name="Grigoriev I.V."/>
        </authorList>
    </citation>
    <scope>NUCLEOTIDE SEQUENCE [LARGE SCALE GENOMIC DNA]</scope>
    <source>
        <strain evidence="3">CBS 339.88</strain>
    </source>
</reference>
<protein>
    <submittedName>
        <fullName evidence="2">Uncharacterized protein</fullName>
    </submittedName>
</protein>
<feature type="region of interest" description="Disordered" evidence="1">
    <location>
        <begin position="97"/>
        <end position="122"/>
    </location>
</feature>
<evidence type="ECO:0000313" key="2">
    <source>
        <dbReference type="EMBL" id="KDR70398.1"/>
    </source>
</evidence>
<accession>A0A067SUF6</accession>
<dbReference type="AlphaFoldDB" id="A0A067SUF6"/>
<evidence type="ECO:0000256" key="1">
    <source>
        <dbReference type="SAM" id="MobiDB-lite"/>
    </source>
</evidence>
<dbReference type="HOGENOM" id="CLU_943482_0_0_1"/>
<feature type="compositionally biased region" description="Polar residues" evidence="1">
    <location>
        <begin position="20"/>
        <end position="34"/>
    </location>
</feature>
<dbReference type="EMBL" id="KL142397">
    <property type="protein sequence ID" value="KDR70398.1"/>
    <property type="molecule type" value="Genomic_DNA"/>
</dbReference>
<feature type="region of interest" description="Disordered" evidence="1">
    <location>
        <begin position="258"/>
        <end position="295"/>
    </location>
</feature>